<name>A0A177FKQ9_9EURO</name>
<dbReference type="Proteomes" id="UP000077002">
    <property type="component" value="Unassembled WGS sequence"/>
</dbReference>
<protein>
    <submittedName>
        <fullName evidence="1">Uncharacterized protein</fullName>
    </submittedName>
</protein>
<organism evidence="1 2">
    <name type="scientific">Fonsecaea monophora</name>
    <dbReference type="NCBI Taxonomy" id="254056"/>
    <lineage>
        <taxon>Eukaryota</taxon>
        <taxon>Fungi</taxon>
        <taxon>Dikarya</taxon>
        <taxon>Ascomycota</taxon>
        <taxon>Pezizomycotina</taxon>
        <taxon>Eurotiomycetes</taxon>
        <taxon>Chaetothyriomycetidae</taxon>
        <taxon>Chaetothyriales</taxon>
        <taxon>Herpotrichiellaceae</taxon>
        <taxon>Fonsecaea</taxon>
    </lineage>
</organism>
<dbReference type="AlphaFoldDB" id="A0A177FKQ9"/>
<evidence type="ECO:0000313" key="2">
    <source>
        <dbReference type="Proteomes" id="UP000077002"/>
    </source>
</evidence>
<evidence type="ECO:0000313" key="1">
    <source>
        <dbReference type="EMBL" id="OAG44180.1"/>
    </source>
</evidence>
<proteinExistence type="predicted"/>
<dbReference type="EMBL" id="LVKK01000006">
    <property type="protein sequence ID" value="OAG44180.1"/>
    <property type="molecule type" value="Genomic_DNA"/>
</dbReference>
<gene>
    <name evidence="1" type="ORF">AYO21_01637</name>
</gene>
<dbReference type="OrthoDB" id="4132712at2759"/>
<accession>A0A177FKQ9</accession>
<sequence>MMYFLAIPGEFTDWEEDANLVYPGKRVSSLWRPFLERMLERPVPKGFYDVVPDLELIPKSTDAAASVPTTQVPGGVGMASRSLQSCRLLIGKIGVVNSALEKWIKTHAWIWSAYNLLHKDCRLIDARLVQYLSSTWLEHDTAAQKLLEQVKLKRRRWLEFKSRLTLEEGVQRTIRSPHGSHHPRGMGKLRGYETEEGAQKMAQLKKDYGRMEVLASRVKNDVCSLYAAQGELYAAILDSNPEFFAVEDAGPAGIDLERTKAEWDIQIGTVFKLRVEKMLGGKSNVSDLTWAVPARP</sequence>
<reference evidence="1 2" key="1">
    <citation type="submission" date="2016-03" db="EMBL/GenBank/DDBJ databases">
        <title>Draft genome sequence of the Fonsecaea monophora CBS 269.37.</title>
        <authorList>
            <person name="Bombassaro A."/>
            <person name="Vinicius W.A."/>
            <person name="De Hoog S."/>
            <person name="Sun J."/>
            <person name="Souza E.M."/>
            <person name="Raittz R.T."/>
            <person name="Costa F."/>
            <person name="Leao A.C."/>
            <person name="Tadra-Sfeir M.Z."/>
            <person name="Baura V."/>
            <person name="Balsanelli E."/>
            <person name="Pedrosa F.O."/>
            <person name="Moreno L.F."/>
            <person name="Steffens M.B."/>
            <person name="Xi L."/>
            <person name="Bocca A.L."/>
            <person name="Felipe M.S."/>
            <person name="Teixeira M."/>
            <person name="Telles Filho F.Q."/>
            <person name="Azevedo C.M."/>
            <person name="Gomes R."/>
            <person name="Vicente V.A."/>
        </authorList>
    </citation>
    <scope>NUCLEOTIDE SEQUENCE [LARGE SCALE GENOMIC DNA]</scope>
    <source>
        <strain evidence="1 2">CBS 269.37</strain>
    </source>
</reference>
<keyword evidence="2" id="KW-1185">Reference proteome</keyword>
<dbReference type="GeneID" id="34596815"/>
<comment type="caution">
    <text evidence="1">The sequence shown here is derived from an EMBL/GenBank/DDBJ whole genome shotgun (WGS) entry which is preliminary data.</text>
</comment>
<dbReference type="RefSeq" id="XP_022516132.1">
    <property type="nucleotide sequence ID" value="XM_022651619.1"/>
</dbReference>